<sequence>MKAQENTLNAQPHCCGPFSVDGMLPVQTYLRIILQQKTLTSGIIILGEVKRPVERRRLKFALPNPGGHVIKQTNKGKLIDALGQEWIYLTVGESVFMLHTYKKDETLNCSMPFEDGVAPLTVVFTEYCIS</sequence>
<dbReference type="AlphaFoldDB" id="A0A2U1MYH0"/>
<dbReference type="STRING" id="35608.A0A2U1MYH0"/>
<dbReference type="OrthoDB" id="1717097at2759"/>
<dbReference type="Proteomes" id="UP000245207">
    <property type="component" value="Unassembled WGS sequence"/>
</dbReference>
<keyword evidence="2" id="KW-1185">Reference proteome</keyword>
<name>A0A2U1MYH0_ARTAN</name>
<evidence type="ECO:0000313" key="2">
    <source>
        <dbReference type="Proteomes" id="UP000245207"/>
    </source>
</evidence>
<organism evidence="1 2">
    <name type="scientific">Artemisia annua</name>
    <name type="common">Sweet wormwood</name>
    <dbReference type="NCBI Taxonomy" id="35608"/>
    <lineage>
        <taxon>Eukaryota</taxon>
        <taxon>Viridiplantae</taxon>
        <taxon>Streptophyta</taxon>
        <taxon>Embryophyta</taxon>
        <taxon>Tracheophyta</taxon>
        <taxon>Spermatophyta</taxon>
        <taxon>Magnoliopsida</taxon>
        <taxon>eudicotyledons</taxon>
        <taxon>Gunneridae</taxon>
        <taxon>Pentapetalae</taxon>
        <taxon>asterids</taxon>
        <taxon>campanulids</taxon>
        <taxon>Asterales</taxon>
        <taxon>Asteraceae</taxon>
        <taxon>Asteroideae</taxon>
        <taxon>Anthemideae</taxon>
        <taxon>Artemisiinae</taxon>
        <taxon>Artemisia</taxon>
    </lineage>
</organism>
<proteinExistence type="predicted"/>
<evidence type="ECO:0000313" key="1">
    <source>
        <dbReference type="EMBL" id="PWA66312.1"/>
    </source>
</evidence>
<gene>
    <name evidence="1" type="ORF">CTI12_AA329070</name>
</gene>
<dbReference type="EMBL" id="PKPP01004055">
    <property type="protein sequence ID" value="PWA66312.1"/>
    <property type="molecule type" value="Genomic_DNA"/>
</dbReference>
<protein>
    <submittedName>
        <fullName evidence="1">STAS domain-containing protein</fullName>
    </submittedName>
</protein>
<comment type="caution">
    <text evidence="1">The sequence shown here is derived from an EMBL/GenBank/DDBJ whole genome shotgun (WGS) entry which is preliminary data.</text>
</comment>
<reference evidence="1 2" key="1">
    <citation type="journal article" date="2018" name="Mol. Plant">
        <title>The genome of Artemisia annua provides insight into the evolution of Asteraceae family and artemisinin biosynthesis.</title>
        <authorList>
            <person name="Shen Q."/>
            <person name="Zhang L."/>
            <person name="Liao Z."/>
            <person name="Wang S."/>
            <person name="Yan T."/>
            <person name="Shi P."/>
            <person name="Liu M."/>
            <person name="Fu X."/>
            <person name="Pan Q."/>
            <person name="Wang Y."/>
            <person name="Lv Z."/>
            <person name="Lu X."/>
            <person name="Zhang F."/>
            <person name="Jiang W."/>
            <person name="Ma Y."/>
            <person name="Chen M."/>
            <person name="Hao X."/>
            <person name="Li L."/>
            <person name="Tang Y."/>
            <person name="Lv G."/>
            <person name="Zhou Y."/>
            <person name="Sun X."/>
            <person name="Brodelius P.E."/>
            <person name="Rose J.K.C."/>
            <person name="Tang K."/>
        </authorList>
    </citation>
    <scope>NUCLEOTIDE SEQUENCE [LARGE SCALE GENOMIC DNA]</scope>
    <source>
        <strain evidence="2">cv. Huhao1</strain>
        <tissue evidence="1">Leaf</tissue>
    </source>
</reference>
<accession>A0A2U1MYH0</accession>